<evidence type="ECO:0000313" key="3">
    <source>
        <dbReference type="EMBL" id="AUB81662.1"/>
    </source>
</evidence>
<dbReference type="EMBL" id="CP020370">
    <property type="protein sequence ID" value="AUB81662.1"/>
    <property type="molecule type" value="Genomic_DNA"/>
</dbReference>
<sequence>MQTRYLKPGLTLGGLALGLASLAFAPLVSAGAEAIATSKVVLSVDQVIDGALGTDLTLTYDYDPADATVDLSSSGNAYANAAQDPGSAVSDTLGVGIYESQQSFSEAGAYARVGSGFASLAGEGYLTLRNLSAAAMQVVFGYEIDLSAETSVTPTGFSDAYARAMVWVFDDTFAVDLTNLVEADSANGALDSAAYTDSGTFTVALVGNETRVIRVQTQSQAQVEFVPEPAPLALLALGLVGLRIRRRGMR</sequence>
<dbReference type="NCBIfam" id="TIGR02595">
    <property type="entry name" value="PEP_CTERM"/>
    <property type="match status" value="1"/>
</dbReference>
<feature type="domain" description="Ice-binding protein C-terminal" evidence="2">
    <location>
        <begin position="226"/>
        <end position="247"/>
    </location>
</feature>
<feature type="signal peptide" evidence="1">
    <location>
        <begin position="1"/>
        <end position="25"/>
    </location>
</feature>
<evidence type="ECO:0000259" key="2">
    <source>
        <dbReference type="Pfam" id="PF07589"/>
    </source>
</evidence>
<organism evidence="3 4">
    <name type="scientific">Candidatus Thiodictyon syntrophicum</name>
    <dbReference type="NCBI Taxonomy" id="1166950"/>
    <lineage>
        <taxon>Bacteria</taxon>
        <taxon>Pseudomonadati</taxon>
        <taxon>Pseudomonadota</taxon>
        <taxon>Gammaproteobacteria</taxon>
        <taxon>Chromatiales</taxon>
        <taxon>Chromatiaceae</taxon>
        <taxon>Thiodictyon</taxon>
    </lineage>
</organism>
<proteinExistence type="predicted"/>
<dbReference type="Pfam" id="PF07589">
    <property type="entry name" value="PEP-CTERM"/>
    <property type="match status" value="1"/>
</dbReference>
<feature type="chain" id="PRO_5014946870" description="Ice-binding protein C-terminal domain-containing protein" evidence="1">
    <location>
        <begin position="26"/>
        <end position="250"/>
    </location>
</feature>
<protein>
    <recommendedName>
        <fullName evidence="2">Ice-binding protein C-terminal domain-containing protein</fullName>
    </recommendedName>
</protein>
<keyword evidence="1" id="KW-0732">Signal</keyword>
<dbReference type="InterPro" id="IPR013424">
    <property type="entry name" value="Ice-binding_C"/>
</dbReference>
<name>A0A2K8U7V0_9GAMM</name>
<dbReference type="KEGG" id="tsy:THSYN_12280"/>
<dbReference type="RefSeq" id="WP_157817623.1">
    <property type="nucleotide sequence ID" value="NZ_CP020370.1"/>
</dbReference>
<evidence type="ECO:0000256" key="1">
    <source>
        <dbReference type="SAM" id="SignalP"/>
    </source>
</evidence>
<dbReference type="AlphaFoldDB" id="A0A2K8U7V0"/>
<keyword evidence="4" id="KW-1185">Reference proteome</keyword>
<evidence type="ECO:0000313" key="4">
    <source>
        <dbReference type="Proteomes" id="UP000232638"/>
    </source>
</evidence>
<reference evidence="3 4" key="1">
    <citation type="submission" date="2017-03" db="EMBL/GenBank/DDBJ databases">
        <title>Complete genome sequence of Candidatus 'Thiodictyon syntrophicum' sp. nov. strain Cad16T, a photolithoautotroph purple sulfur bacterium isolated from an alpine meromictic lake.</title>
        <authorList>
            <person name="Luedin S.M."/>
            <person name="Pothier J.F."/>
            <person name="Danza F."/>
            <person name="Storelli N."/>
            <person name="Wittwer M."/>
            <person name="Tonolla M."/>
        </authorList>
    </citation>
    <scope>NUCLEOTIDE SEQUENCE [LARGE SCALE GENOMIC DNA]</scope>
    <source>
        <strain evidence="3 4">Cad16T</strain>
    </source>
</reference>
<gene>
    <name evidence="3" type="ORF">THSYN_12280</name>
</gene>
<dbReference type="Proteomes" id="UP000232638">
    <property type="component" value="Chromosome"/>
</dbReference>
<accession>A0A2K8U7V0</accession>